<comment type="caution">
    <text evidence="1">The sequence shown here is derived from an EMBL/GenBank/DDBJ whole genome shotgun (WGS) entry which is preliminary data.</text>
</comment>
<dbReference type="Proteomes" id="UP000321567">
    <property type="component" value="Unassembled WGS sequence"/>
</dbReference>
<evidence type="ECO:0000313" key="2">
    <source>
        <dbReference type="Proteomes" id="UP000321567"/>
    </source>
</evidence>
<gene>
    <name evidence="1" type="ORF">ROR02_05210</name>
</gene>
<reference evidence="1 2" key="1">
    <citation type="submission" date="2019-07" db="EMBL/GenBank/DDBJ databases">
        <title>Whole genome shotgun sequence of Rhodospirillum oryzae NBRC 107573.</title>
        <authorList>
            <person name="Hosoyama A."/>
            <person name="Uohara A."/>
            <person name="Ohji S."/>
            <person name="Ichikawa N."/>
        </authorList>
    </citation>
    <scope>NUCLEOTIDE SEQUENCE [LARGE SCALE GENOMIC DNA]</scope>
    <source>
        <strain evidence="1 2">NBRC 107573</strain>
    </source>
</reference>
<accession>A0A512H4T7</accession>
<evidence type="ECO:0000313" key="1">
    <source>
        <dbReference type="EMBL" id="GEO80390.1"/>
    </source>
</evidence>
<name>A0A512H4T7_9PROT</name>
<proteinExistence type="predicted"/>
<sequence length="76" mass="8047">MASYMIKVAGEGLVNQAHRNSDAGPTTGSSVIYEVLNVPADVSADDVIALIKQDTKSLPHNSVYEIDYVALKAARG</sequence>
<dbReference type="RefSeq" id="WP_147162442.1">
    <property type="nucleotide sequence ID" value="NZ_BJZO01000008.1"/>
</dbReference>
<keyword evidence="2" id="KW-1185">Reference proteome</keyword>
<organism evidence="1 2">
    <name type="scientific">Pararhodospirillum oryzae</name>
    <dbReference type="NCBI Taxonomy" id="478448"/>
    <lineage>
        <taxon>Bacteria</taxon>
        <taxon>Pseudomonadati</taxon>
        <taxon>Pseudomonadota</taxon>
        <taxon>Alphaproteobacteria</taxon>
        <taxon>Rhodospirillales</taxon>
        <taxon>Rhodospirillaceae</taxon>
        <taxon>Pararhodospirillum</taxon>
    </lineage>
</organism>
<dbReference type="AlphaFoldDB" id="A0A512H4T7"/>
<dbReference type="EMBL" id="BJZO01000008">
    <property type="protein sequence ID" value="GEO80390.1"/>
    <property type="molecule type" value="Genomic_DNA"/>
</dbReference>
<dbReference type="OrthoDB" id="7307348at2"/>
<protein>
    <submittedName>
        <fullName evidence="1">Uncharacterized protein</fullName>
    </submittedName>
</protein>